<gene>
    <name evidence="1" type="ORF">NCGR_LOCUS62783</name>
</gene>
<dbReference type="OrthoDB" id="744205at2759"/>
<dbReference type="EMBL" id="CAJGYO010000019">
    <property type="protein sequence ID" value="CAD6338685.1"/>
    <property type="molecule type" value="Genomic_DNA"/>
</dbReference>
<comment type="caution">
    <text evidence="1">The sequence shown here is derived from an EMBL/GenBank/DDBJ whole genome shotgun (WGS) entry which is preliminary data.</text>
</comment>
<organism evidence="1 2">
    <name type="scientific">Miscanthus lutarioriparius</name>
    <dbReference type="NCBI Taxonomy" id="422564"/>
    <lineage>
        <taxon>Eukaryota</taxon>
        <taxon>Viridiplantae</taxon>
        <taxon>Streptophyta</taxon>
        <taxon>Embryophyta</taxon>
        <taxon>Tracheophyta</taxon>
        <taxon>Spermatophyta</taxon>
        <taxon>Magnoliopsida</taxon>
        <taxon>Liliopsida</taxon>
        <taxon>Poales</taxon>
        <taxon>Poaceae</taxon>
        <taxon>PACMAD clade</taxon>
        <taxon>Panicoideae</taxon>
        <taxon>Andropogonodae</taxon>
        <taxon>Andropogoneae</taxon>
        <taxon>Saccharinae</taxon>
        <taxon>Miscanthus</taxon>
    </lineage>
</organism>
<evidence type="ECO:0000313" key="2">
    <source>
        <dbReference type="Proteomes" id="UP000604825"/>
    </source>
</evidence>
<reference evidence="1" key="1">
    <citation type="submission" date="2020-10" db="EMBL/GenBank/DDBJ databases">
        <authorList>
            <person name="Han B."/>
            <person name="Lu T."/>
            <person name="Zhao Q."/>
            <person name="Huang X."/>
            <person name="Zhao Y."/>
        </authorList>
    </citation>
    <scope>NUCLEOTIDE SEQUENCE</scope>
</reference>
<keyword evidence="2" id="KW-1185">Reference proteome</keyword>
<accession>A0A811SCV1</accession>
<sequence>MADPEQHMGKSIIKDVLMSQFSRFEGSVKREAPQSNFSQDGFEYLAESGFTQMWNSFN</sequence>
<dbReference type="AlphaFoldDB" id="A0A811SCV1"/>
<protein>
    <submittedName>
        <fullName evidence="1">Uncharacterized protein</fullName>
    </submittedName>
</protein>
<name>A0A811SCV1_9POAL</name>
<dbReference type="Proteomes" id="UP000604825">
    <property type="component" value="Unassembled WGS sequence"/>
</dbReference>
<evidence type="ECO:0000313" key="1">
    <source>
        <dbReference type="EMBL" id="CAD6338685.1"/>
    </source>
</evidence>
<proteinExistence type="predicted"/>